<dbReference type="GO" id="GO:0006412">
    <property type="term" value="P:translation"/>
    <property type="evidence" value="ECO:0007669"/>
    <property type="project" value="UniProtKB-UniRule"/>
</dbReference>
<dbReference type="Pfam" id="PF00572">
    <property type="entry name" value="Ribosomal_L13"/>
    <property type="match status" value="1"/>
</dbReference>
<dbReference type="SUPFAM" id="SSF52161">
    <property type="entry name" value="Ribosomal protein L13"/>
    <property type="match status" value="1"/>
</dbReference>
<dbReference type="AlphaFoldDB" id="A0A1F4S4Z5"/>
<dbReference type="CDD" id="cd00392">
    <property type="entry name" value="Ribosomal_L13"/>
    <property type="match status" value="1"/>
</dbReference>
<dbReference type="Proteomes" id="UP000177905">
    <property type="component" value="Unassembled WGS sequence"/>
</dbReference>
<reference evidence="5 6" key="1">
    <citation type="journal article" date="2016" name="Nat. Commun.">
        <title>Thousands of microbial genomes shed light on interconnected biogeochemical processes in an aquifer system.</title>
        <authorList>
            <person name="Anantharaman K."/>
            <person name="Brown C.T."/>
            <person name="Hug L.A."/>
            <person name="Sharon I."/>
            <person name="Castelle C.J."/>
            <person name="Probst A.J."/>
            <person name="Thomas B.C."/>
            <person name="Singh A."/>
            <person name="Wilkins M.J."/>
            <person name="Karaoz U."/>
            <person name="Brodie E.L."/>
            <person name="Williams K.H."/>
            <person name="Hubbard S.S."/>
            <person name="Banfield J.F."/>
        </authorList>
    </citation>
    <scope>NUCLEOTIDE SEQUENCE [LARGE SCALE GENOMIC DNA]</scope>
</reference>
<gene>
    <name evidence="4" type="primary">rplM</name>
    <name evidence="5" type="ORF">A2290_03845</name>
</gene>
<accession>A0A1F4S4Z5</accession>
<dbReference type="Gene3D" id="3.90.1180.10">
    <property type="entry name" value="Ribosomal protein L13"/>
    <property type="match status" value="1"/>
</dbReference>
<sequence>MNKGKTFSMKGKDVKREIYVVDVKNKILGRVAAKIAHILRGKHKPLYTPHVDVGDKVIILNAKYIKVSGKKEDEKLYFSHSGYPRGDKLLSLRVVRQRDPRRLLWFAVKGMLPKGPLGRKMIKKLTIYPEIKEVSGKVLDI</sequence>
<dbReference type="GO" id="GO:0017148">
    <property type="term" value="P:negative regulation of translation"/>
    <property type="evidence" value="ECO:0007669"/>
    <property type="project" value="TreeGrafter"/>
</dbReference>
<proteinExistence type="inferred from homology"/>
<dbReference type="NCBIfam" id="TIGR01066">
    <property type="entry name" value="rplM_bact"/>
    <property type="match status" value="1"/>
</dbReference>
<comment type="subunit">
    <text evidence="4">Part of the 50S ribosomal subunit.</text>
</comment>
<dbReference type="InterPro" id="IPR005822">
    <property type="entry name" value="Ribosomal_uL13"/>
</dbReference>
<evidence type="ECO:0000256" key="4">
    <source>
        <dbReference type="HAMAP-Rule" id="MF_01366"/>
    </source>
</evidence>
<evidence type="ECO:0000256" key="1">
    <source>
        <dbReference type="ARBA" id="ARBA00006227"/>
    </source>
</evidence>
<keyword evidence="3 4" id="KW-0687">Ribonucleoprotein</keyword>
<comment type="similarity">
    <text evidence="1 4">Belongs to the universal ribosomal protein uL13 family.</text>
</comment>
<comment type="caution">
    <text evidence="5">The sequence shown here is derived from an EMBL/GenBank/DDBJ whole genome shotgun (WGS) entry which is preliminary data.</text>
</comment>
<dbReference type="GO" id="GO:0003735">
    <property type="term" value="F:structural constituent of ribosome"/>
    <property type="evidence" value="ECO:0007669"/>
    <property type="project" value="InterPro"/>
</dbReference>
<evidence type="ECO:0000256" key="2">
    <source>
        <dbReference type="ARBA" id="ARBA00022980"/>
    </source>
</evidence>
<dbReference type="GO" id="GO:0022625">
    <property type="term" value="C:cytosolic large ribosomal subunit"/>
    <property type="evidence" value="ECO:0007669"/>
    <property type="project" value="TreeGrafter"/>
</dbReference>
<protein>
    <recommendedName>
        <fullName evidence="4">Large ribosomal subunit protein uL13</fullName>
    </recommendedName>
</protein>
<name>A0A1F4S4Z5_UNCSA</name>
<dbReference type="PANTHER" id="PTHR11545:SF2">
    <property type="entry name" value="LARGE RIBOSOMAL SUBUNIT PROTEIN UL13M"/>
    <property type="match status" value="1"/>
</dbReference>
<dbReference type="InterPro" id="IPR036899">
    <property type="entry name" value="Ribosomal_uL13_sf"/>
</dbReference>
<dbReference type="PIRSF" id="PIRSF002181">
    <property type="entry name" value="Ribosomal_L13"/>
    <property type="match status" value="1"/>
</dbReference>
<evidence type="ECO:0000313" key="6">
    <source>
        <dbReference type="Proteomes" id="UP000177905"/>
    </source>
</evidence>
<dbReference type="InterPro" id="IPR005823">
    <property type="entry name" value="Ribosomal_uL13_bac-type"/>
</dbReference>
<dbReference type="PANTHER" id="PTHR11545">
    <property type="entry name" value="RIBOSOMAL PROTEIN L13"/>
    <property type="match status" value="1"/>
</dbReference>
<organism evidence="5 6">
    <name type="scientific">candidate division WOR-1 bacterium RIFOXYB2_FULL_36_35</name>
    <dbReference type="NCBI Taxonomy" id="1802578"/>
    <lineage>
        <taxon>Bacteria</taxon>
        <taxon>Bacillati</taxon>
        <taxon>Saganbacteria</taxon>
    </lineage>
</organism>
<dbReference type="GO" id="GO:0003729">
    <property type="term" value="F:mRNA binding"/>
    <property type="evidence" value="ECO:0007669"/>
    <property type="project" value="TreeGrafter"/>
</dbReference>
<dbReference type="HAMAP" id="MF_01366">
    <property type="entry name" value="Ribosomal_uL13"/>
    <property type="match status" value="1"/>
</dbReference>
<dbReference type="EMBL" id="MEUA01000019">
    <property type="protein sequence ID" value="OGC15505.1"/>
    <property type="molecule type" value="Genomic_DNA"/>
</dbReference>
<evidence type="ECO:0000256" key="3">
    <source>
        <dbReference type="ARBA" id="ARBA00023274"/>
    </source>
</evidence>
<comment type="function">
    <text evidence="4">This protein is one of the early assembly proteins of the 50S ribosomal subunit, although it is not seen to bind rRNA by itself. It is important during the early stages of 50S assembly.</text>
</comment>
<keyword evidence="2 4" id="KW-0689">Ribosomal protein</keyword>
<evidence type="ECO:0000313" key="5">
    <source>
        <dbReference type="EMBL" id="OGC15505.1"/>
    </source>
</evidence>